<dbReference type="Pfam" id="PF15257">
    <property type="entry name" value="DUF4590"/>
    <property type="match status" value="1"/>
</dbReference>
<proteinExistence type="predicted"/>
<feature type="compositionally biased region" description="Basic and acidic residues" evidence="1">
    <location>
        <begin position="118"/>
        <end position="134"/>
    </location>
</feature>
<protein>
    <recommendedName>
        <fullName evidence="2">DUF4590 domain-containing protein</fullName>
    </recommendedName>
</protein>
<feature type="compositionally biased region" description="Basic and acidic residues" evidence="1">
    <location>
        <begin position="146"/>
        <end position="155"/>
    </location>
</feature>
<dbReference type="Proteomes" id="UP000663874">
    <property type="component" value="Unassembled WGS sequence"/>
</dbReference>
<dbReference type="PANTHER" id="PTHR23034:SF2">
    <property type="entry name" value="GLUTAMATE-RICH PROTEIN 3"/>
    <property type="match status" value="1"/>
</dbReference>
<dbReference type="EMBL" id="CAJNOU010015183">
    <property type="protein sequence ID" value="CAF1571184.1"/>
    <property type="molecule type" value="Genomic_DNA"/>
</dbReference>
<comment type="caution">
    <text evidence="4">The sequence shown here is derived from an EMBL/GenBank/DDBJ whole genome shotgun (WGS) entry which is preliminary data.</text>
</comment>
<dbReference type="AlphaFoldDB" id="A0A820J765"/>
<dbReference type="PANTHER" id="PTHR23034">
    <property type="entry name" value="GLUTAMATE-RICH PROTEIN 3"/>
    <property type="match status" value="1"/>
</dbReference>
<dbReference type="InterPro" id="IPR027962">
    <property type="entry name" value="ERICH3"/>
</dbReference>
<dbReference type="Proteomes" id="UP000663889">
    <property type="component" value="Unassembled WGS sequence"/>
</dbReference>
<feature type="non-terminal residue" evidence="4">
    <location>
        <position position="155"/>
    </location>
</feature>
<evidence type="ECO:0000259" key="2">
    <source>
        <dbReference type="Pfam" id="PF15257"/>
    </source>
</evidence>
<evidence type="ECO:0000256" key="1">
    <source>
        <dbReference type="SAM" id="MobiDB-lite"/>
    </source>
</evidence>
<feature type="non-terminal residue" evidence="4">
    <location>
        <position position="1"/>
    </location>
</feature>
<dbReference type="EMBL" id="CAJOBE010039794">
    <property type="protein sequence ID" value="CAF4322362.1"/>
    <property type="molecule type" value="Genomic_DNA"/>
</dbReference>
<reference evidence="4" key="1">
    <citation type="submission" date="2021-02" db="EMBL/GenBank/DDBJ databases">
        <authorList>
            <person name="Nowell W R."/>
        </authorList>
    </citation>
    <scope>NUCLEOTIDE SEQUENCE</scope>
</reference>
<evidence type="ECO:0000313" key="4">
    <source>
        <dbReference type="EMBL" id="CAF4322362.1"/>
    </source>
</evidence>
<name>A0A820J765_9BILA</name>
<feature type="region of interest" description="Disordered" evidence="1">
    <location>
        <begin position="118"/>
        <end position="155"/>
    </location>
</feature>
<evidence type="ECO:0000313" key="3">
    <source>
        <dbReference type="EMBL" id="CAF1571184.1"/>
    </source>
</evidence>
<accession>A0A820J765</accession>
<organism evidence="4 5">
    <name type="scientific">Rotaria sordida</name>
    <dbReference type="NCBI Taxonomy" id="392033"/>
    <lineage>
        <taxon>Eukaryota</taxon>
        <taxon>Metazoa</taxon>
        <taxon>Spiralia</taxon>
        <taxon>Gnathifera</taxon>
        <taxon>Rotifera</taxon>
        <taxon>Eurotatoria</taxon>
        <taxon>Bdelloidea</taxon>
        <taxon>Philodinida</taxon>
        <taxon>Philodinidae</taxon>
        <taxon>Rotaria</taxon>
    </lineage>
</organism>
<evidence type="ECO:0000313" key="5">
    <source>
        <dbReference type="Proteomes" id="UP000663874"/>
    </source>
</evidence>
<feature type="domain" description="DUF4590" evidence="2">
    <location>
        <begin position="20"/>
        <end position="122"/>
    </location>
</feature>
<sequence>MKYFGEEINIDYDRSLFIPQDDEIIVMQQHCGGENLIVFKGLLKPNDDFSFESRRHQDYPFALAFYINGVINNRLSVCCEYRCKDDMRIGGKRGLFAIRNIEKCAPCRRCRFEQRMKKLMEGEPKPKTRRDRYQKPNKSRTPSTSRETKSKLNRK</sequence>
<gene>
    <name evidence="4" type="ORF">FNK824_LOCUS41388</name>
    <name evidence="3" type="ORF">SEV965_LOCUS39590</name>
</gene>
<dbReference type="InterPro" id="IPR048257">
    <property type="entry name" value="DUF4590"/>
</dbReference>